<dbReference type="STRING" id="2017.SAMN05444320_103505"/>
<feature type="domain" description="DUF397" evidence="1">
    <location>
        <begin position="11"/>
        <end position="59"/>
    </location>
</feature>
<dbReference type="OrthoDB" id="3430276at2"/>
<proteinExistence type="predicted"/>
<dbReference type="RefSeq" id="WP_073482039.1">
    <property type="nucleotide sequence ID" value="NZ_FQVN01000003.1"/>
</dbReference>
<dbReference type="InterPro" id="IPR007278">
    <property type="entry name" value="DUF397"/>
</dbReference>
<reference evidence="2 3" key="1">
    <citation type="submission" date="2016-11" db="EMBL/GenBank/DDBJ databases">
        <authorList>
            <person name="Jaros S."/>
            <person name="Januszkiewicz K."/>
            <person name="Wedrychowicz H."/>
        </authorList>
    </citation>
    <scope>NUCLEOTIDE SEQUENCE [LARGE SCALE GENOMIC DNA]</scope>
    <source>
        <strain evidence="2 3">DSM 44523</strain>
    </source>
</reference>
<protein>
    <recommendedName>
        <fullName evidence="1">DUF397 domain-containing protein</fullName>
    </recommendedName>
</protein>
<accession>A0A1M5BCL8</accession>
<name>A0A1M5BCL8_STRHI</name>
<gene>
    <name evidence="2" type="ORF">SAMN05444320_103505</name>
</gene>
<evidence type="ECO:0000259" key="1">
    <source>
        <dbReference type="Pfam" id="PF04149"/>
    </source>
</evidence>
<sequence length="61" mass="6751">MTAIHESRRCWRKSSYSALNNDCVEVAPASGDVAVRDSKNPDGPALTFSHSQWRSFLARLG</sequence>
<evidence type="ECO:0000313" key="2">
    <source>
        <dbReference type="EMBL" id="SHF40126.1"/>
    </source>
</evidence>
<dbReference type="Pfam" id="PF04149">
    <property type="entry name" value="DUF397"/>
    <property type="match status" value="1"/>
</dbReference>
<keyword evidence="3" id="KW-1185">Reference proteome</keyword>
<dbReference type="AlphaFoldDB" id="A0A1M5BCL8"/>
<organism evidence="2 3">
    <name type="scientific">Streptoalloteichus hindustanus</name>
    <dbReference type="NCBI Taxonomy" id="2017"/>
    <lineage>
        <taxon>Bacteria</taxon>
        <taxon>Bacillati</taxon>
        <taxon>Actinomycetota</taxon>
        <taxon>Actinomycetes</taxon>
        <taxon>Pseudonocardiales</taxon>
        <taxon>Pseudonocardiaceae</taxon>
        <taxon>Streptoalloteichus</taxon>
    </lineage>
</organism>
<dbReference type="EMBL" id="FQVN01000003">
    <property type="protein sequence ID" value="SHF40126.1"/>
    <property type="molecule type" value="Genomic_DNA"/>
</dbReference>
<evidence type="ECO:0000313" key="3">
    <source>
        <dbReference type="Proteomes" id="UP000184501"/>
    </source>
</evidence>
<dbReference type="Proteomes" id="UP000184501">
    <property type="component" value="Unassembled WGS sequence"/>
</dbReference>